<protein>
    <submittedName>
        <fullName evidence="1">Uncharacterized protein</fullName>
    </submittedName>
</protein>
<gene>
    <name evidence="1" type="ORF">BU16DRAFT_563268</name>
</gene>
<dbReference type="EMBL" id="MU004191">
    <property type="protein sequence ID" value="KAF2494344.1"/>
    <property type="molecule type" value="Genomic_DNA"/>
</dbReference>
<accession>A0A6A6QQ98</accession>
<evidence type="ECO:0000313" key="1">
    <source>
        <dbReference type="EMBL" id="KAF2494344.1"/>
    </source>
</evidence>
<organism evidence="1 2">
    <name type="scientific">Lophium mytilinum</name>
    <dbReference type="NCBI Taxonomy" id="390894"/>
    <lineage>
        <taxon>Eukaryota</taxon>
        <taxon>Fungi</taxon>
        <taxon>Dikarya</taxon>
        <taxon>Ascomycota</taxon>
        <taxon>Pezizomycotina</taxon>
        <taxon>Dothideomycetes</taxon>
        <taxon>Pleosporomycetidae</taxon>
        <taxon>Mytilinidiales</taxon>
        <taxon>Mytilinidiaceae</taxon>
        <taxon>Lophium</taxon>
    </lineage>
</organism>
<sequence length="732" mass="79111">MRSSGAEHSGEVSLLVDEKSKVVDLRETAFKINEASGLAHRSENFNFLPSFLPAPYPIYHRNEVEPPFSLVSLATSGLADVLDLGDLNQYNKRKDGPPSLSGTTVWISGKEGDGFDVALSPDAEAKIQGVLEACLVPDQKCYEDVNGILVSADLEFDTQLERRALVDLLSKTAKKVGWVFSSIYLILSYRWRLKHADDVKNVFIPAKTASQLLTQPNHKGKGQTPAVTTVSKAGNGLSNGDLVALLDPELASKIQAAMSKMTDCDEGRKFDQENGSKKRAELSSLGQAICAAIGTTIQAGAGGPFDRMTLLDTGHAAFTFVTMETARAALIVADFVRAYASELTIPEESADQFANYVFALAIDSIVDKIPLGEKNRIASSLITTATSTSPSTSSTSECPAATATPLFCGYEDISNCGARLPKTNDGDVVCVSVSPACHPAALLTEVTDIGNFQKGKYQECKCNAPIVESANMASAEEIAFMDLQLEYLKSHEAKTNCTGLQSNTYVTRNVVHDLIVNTYCKLWQGDVKKVGIGGYMHDTPEDVEIGAMGDIEADGGITPEECQKWLLKVLDDCDTDATANPMNWKAGGEIKVNHWTYSIRALHDRPPAPKSPSAWCRLEDCGDSGCTARIWGAGWLTSTPAHGEELLGAFDTVQKILTSEGQVQQLGGHRGINTSHWRETWKYELKDGHEWGVEIGADMGAFLDPAKIIPNITRVVANKEDPGYLKVDDCAS</sequence>
<reference evidence="1" key="1">
    <citation type="journal article" date="2020" name="Stud. Mycol.">
        <title>101 Dothideomycetes genomes: a test case for predicting lifestyles and emergence of pathogens.</title>
        <authorList>
            <person name="Haridas S."/>
            <person name="Albert R."/>
            <person name="Binder M."/>
            <person name="Bloem J."/>
            <person name="Labutti K."/>
            <person name="Salamov A."/>
            <person name="Andreopoulos B."/>
            <person name="Baker S."/>
            <person name="Barry K."/>
            <person name="Bills G."/>
            <person name="Bluhm B."/>
            <person name="Cannon C."/>
            <person name="Castanera R."/>
            <person name="Culley D."/>
            <person name="Daum C."/>
            <person name="Ezra D."/>
            <person name="Gonzalez J."/>
            <person name="Henrissat B."/>
            <person name="Kuo A."/>
            <person name="Liang C."/>
            <person name="Lipzen A."/>
            <person name="Lutzoni F."/>
            <person name="Magnuson J."/>
            <person name="Mondo S."/>
            <person name="Nolan M."/>
            <person name="Ohm R."/>
            <person name="Pangilinan J."/>
            <person name="Park H.-J."/>
            <person name="Ramirez L."/>
            <person name="Alfaro M."/>
            <person name="Sun H."/>
            <person name="Tritt A."/>
            <person name="Yoshinaga Y."/>
            <person name="Zwiers L.-H."/>
            <person name="Turgeon B."/>
            <person name="Goodwin S."/>
            <person name="Spatafora J."/>
            <person name="Crous P."/>
            <person name="Grigoriev I."/>
        </authorList>
    </citation>
    <scope>NUCLEOTIDE SEQUENCE</scope>
    <source>
        <strain evidence="1">CBS 269.34</strain>
    </source>
</reference>
<dbReference type="AlphaFoldDB" id="A0A6A6QQ98"/>
<proteinExistence type="predicted"/>
<name>A0A6A6QQ98_9PEZI</name>
<dbReference type="Proteomes" id="UP000799750">
    <property type="component" value="Unassembled WGS sequence"/>
</dbReference>
<dbReference type="OrthoDB" id="3687237at2759"/>
<dbReference type="Pfam" id="PF18647">
    <property type="entry name" value="Fungal_lectin_2"/>
    <property type="match status" value="1"/>
</dbReference>
<keyword evidence="2" id="KW-1185">Reference proteome</keyword>
<evidence type="ECO:0000313" key="2">
    <source>
        <dbReference type="Proteomes" id="UP000799750"/>
    </source>
</evidence>